<gene>
    <name evidence="1" type="ORF">J421_5654</name>
</gene>
<dbReference type="InParanoid" id="W0RQD7"/>
<geneLocation type="plasmid" evidence="1 2">
    <name>2</name>
</geneLocation>
<sequence>MSRSHEHDRATNVRRASATRIVVVVLAAWACGPQPPPILPPGPYVPGQSYFSQHDYIEYIAGNAPVIFSAPHGGTLAPADIATRTCGTNTTDLNTEELVRQMQQSFFNRTGRFPHVVINRLSRSKLDANRDVQEATCGDANATAAWVAWHGFLDVARQAVTANGARGWYMDMHGHGHAIQRLEIGYDLSAATLALSDAALDAGTAFEDSSTIRTISHDDTSRSFSALLRGPTSLGAMYAAEGFRAVPSVTDRSPGGDPYFNGGFNVERYGCRDGGTLCAVQIETNLTGVRDDAASRTRFGDATARILERYLAAHWGVQLTR</sequence>
<organism evidence="1 2">
    <name type="scientific">Gemmatirosa kalamazoonensis</name>
    <dbReference type="NCBI Taxonomy" id="861299"/>
    <lineage>
        <taxon>Bacteria</taxon>
        <taxon>Pseudomonadati</taxon>
        <taxon>Gemmatimonadota</taxon>
        <taxon>Gemmatimonadia</taxon>
        <taxon>Gemmatimonadales</taxon>
        <taxon>Gemmatimonadaceae</taxon>
        <taxon>Gemmatirosa</taxon>
    </lineage>
</organism>
<keyword evidence="2" id="KW-1185">Reference proteome</keyword>
<dbReference type="SUPFAM" id="SSF53187">
    <property type="entry name" value="Zn-dependent exopeptidases"/>
    <property type="match status" value="1"/>
</dbReference>
<dbReference type="KEGG" id="gba:J421_5654"/>
<dbReference type="HOGENOM" id="CLU_063862_2_0_0"/>
<keyword evidence="1" id="KW-0614">Plasmid</keyword>
<dbReference type="RefSeq" id="WP_148306596.1">
    <property type="nucleotide sequence ID" value="NZ_CP007130.1"/>
</dbReference>
<dbReference type="Gene3D" id="3.40.630.40">
    <property type="entry name" value="Zn-dependent exopeptidases"/>
    <property type="match status" value="1"/>
</dbReference>
<evidence type="ECO:0000313" key="2">
    <source>
        <dbReference type="Proteomes" id="UP000019151"/>
    </source>
</evidence>
<protein>
    <submittedName>
        <fullName evidence="1">N-formylglutamate amidohydrolase</fullName>
    </submittedName>
</protein>
<dbReference type="AlphaFoldDB" id="W0RQD7"/>
<dbReference type="OrthoDB" id="9785394at2"/>
<dbReference type="Proteomes" id="UP000019151">
    <property type="component" value="Plasmid 2"/>
</dbReference>
<keyword evidence="1" id="KW-0378">Hydrolase</keyword>
<reference evidence="1 2" key="1">
    <citation type="journal article" date="2014" name="Genome Announc.">
        <title>Genome Sequence and Methylome of Soil Bacterium Gemmatirosa kalamazoonensis KBS708T, a Member of the Rarely Cultivated Gemmatimonadetes Phylum.</title>
        <authorList>
            <person name="Debruyn J.M."/>
            <person name="Radosevich M."/>
            <person name="Wommack K.E."/>
            <person name="Polson S.W."/>
            <person name="Hauser L.J."/>
            <person name="Fawaz M.N."/>
            <person name="Korlach J."/>
            <person name="Tsai Y.C."/>
        </authorList>
    </citation>
    <scope>NUCLEOTIDE SEQUENCE [LARGE SCALE GENOMIC DNA]</scope>
    <source>
        <strain evidence="1 2">KBS708</strain>
        <plasmid evidence="2">Plasmid 2</plasmid>
    </source>
</reference>
<proteinExistence type="predicted"/>
<dbReference type="EMBL" id="CP007130">
    <property type="protein sequence ID" value="AHG93189.1"/>
    <property type="molecule type" value="Genomic_DNA"/>
</dbReference>
<accession>W0RQD7</accession>
<name>W0RQD7_9BACT</name>
<dbReference type="GO" id="GO:0016787">
    <property type="term" value="F:hydrolase activity"/>
    <property type="evidence" value="ECO:0007669"/>
    <property type="project" value="UniProtKB-KW"/>
</dbReference>
<evidence type="ECO:0000313" key="1">
    <source>
        <dbReference type="EMBL" id="AHG93189.1"/>
    </source>
</evidence>
<dbReference type="eggNOG" id="ENOG50301UZ">
    <property type="taxonomic scope" value="Bacteria"/>
</dbReference>